<organism evidence="1 2">
    <name type="scientific">Enterobacter roggenkampii</name>
    <dbReference type="NCBI Taxonomy" id="1812935"/>
    <lineage>
        <taxon>Bacteria</taxon>
        <taxon>Pseudomonadati</taxon>
        <taxon>Pseudomonadota</taxon>
        <taxon>Gammaproteobacteria</taxon>
        <taxon>Enterobacterales</taxon>
        <taxon>Enterobacteriaceae</taxon>
        <taxon>Enterobacter</taxon>
        <taxon>Enterobacter cloacae complex</taxon>
    </lineage>
</organism>
<dbReference type="Proteomes" id="UP000036013">
    <property type="component" value="Unassembled WGS sequence"/>
</dbReference>
<evidence type="ECO:0000313" key="1">
    <source>
        <dbReference type="EMBL" id="KLQ02169.1"/>
    </source>
</evidence>
<comment type="caution">
    <text evidence="1">The sequence shown here is derived from an EMBL/GenBank/DDBJ whole genome shotgun (WGS) entry which is preliminary data.</text>
</comment>
<dbReference type="EMBL" id="LEDI01000034">
    <property type="protein sequence ID" value="KLQ02169.1"/>
    <property type="molecule type" value="Genomic_DNA"/>
</dbReference>
<proteinExistence type="predicted"/>
<dbReference type="AlphaFoldDB" id="A0A837LE52"/>
<name>A0A837LE52_9ENTR</name>
<accession>A0A837LE52</accession>
<reference evidence="1 2" key="1">
    <citation type="submission" date="2015-06" db="EMBL/GenBank/DDBJ databases">
        <authorList>
            <person name="Adams M."/>
            <person name="Sutton G."/>
            <person name="Nelson K."/>
            <person name="Bonomo R."/>
            <person name="McCorrison J."/>
            <person name="Sanka R."/>
            <person name="Brinkac L."/>
            <person name="Nierman W."/>
        </authorList>
    </citation>
    <scope>NUCLEOTIDE SEQUENCE [LARGE SCALE GENOMIC DNA]</scope>
    <source>
        <strain evidence="1 2">GN02692</strain>
    </source>
</reference>
<sequence length="104" mass="11837">MAEKFGVTLIEFNRVANGITRGAGQIAQIVESEKWINEDGICDRTFDLVTKPKVVTPQGKSRLFTRRAIEQSQEGRRQECIARAARRRRLIAQGLYIDEMESVL</sequence>
<protein>
    <submittedName>
        <fullName evidence="1">Regulator</fullName>
    </submittedName>
</protein>
<evidence type="ECO:0000313" key="2">
    <source>
        <dbReference type="Proteomes" id="UP000036013"/>
    </source>
</evidence>
<gene>
    <name evidence="1" type="ORF">ABF77_15470</name>
</gene>